<evidence type="ECO:0000313" key="2">
    <source>
        <dbReference type="EMBL" id="MPC85385.1"/>
    </source>
</evidence>
<evidence type="ECO:0000313" key="3">
    <source>
        <dbReference type="Proteomes" id="UP000324222"/>
    </source>
</evidence>
<name>A0A5B7ISE9_PORTR</name>
<evidence type="ECO:0000256" key="1">
    <source>
        <dbReference type="SAM" id="MobiDB-lite"/>
    </source>
</evidence>
<keyword evidence="3" id="KW-1185">Reference proteome</keyword>
<feature type="region of interest" description="Disordered" evidence="1">
    <location>
        <begin position="1"/>
        <end position="64"/>
    </location>
</feature>
<proteinExistence type="predicted"/>
<protein>
    <submittedName>
        <fullName evidence="2">Uncharacterized protein</fullName>
    </submittedName>
</protein>
<gene>
    <name evidence="2" type="ORF">E2C01_080157</name>
</gene>
<accession>A0A5B7ISE9</accession>
<organism evidence="2 3">
    <name type="scientific">Portunus trituberculatus</name>
    <name type="common">Swimming crab</name>
    <name type="synonym">Neptunus trituberculatus</name>
    <dbReference type="NCBI Taxonomy" id="210409"/>
    <lineage>
        <taxon>Eukaryota</taxon>
        <taxon>Metazoa</taxon>
        <taxon>Ecdysozoa</taxon>
        <taxon>Arthropoda</taxon>
        <taxon>Crustacea</taxon>
        <taxon>Multicrustacea</taxon>
        <taxon>Malacostraca</taxon>
        <taxon>Eumalacostraca</taxon>
        <taxon>Eucarida</taxon>
        <taxon>Decapoda</taxon>
        <taxon>Pleocyemata</taxon>
        <taxon>Brachyura</taxon>
        <taxon>Eubrachyura</taxon>
        <taxon>Portunoidea</taxon>
        <taxon>Portunidae</taxon>
        <taxon>Portuninae</taxon>
        <taxon>Portunus</taxon>
    </lineage>
</organism>
<dbReference type="EMBL" id="VSRR010068311">
    <property type="protein sequence ID" value="MPC85385.1"/>
    <property type="molecule type" value="Genomic_DNA"/>
</dbReference>
<dbReference type="AlphaFoldDB" id="A0A5B7ISE9"/>
<sequence>MCGPQVRGERTEGREDKRTGAWVEGLDRGTVGTKRRDGMEGGSDKGGTPGKDVMKWPHDPRNRE</sequence>
<feature type="compositionally biased region" description="Basic and acidic residues" evidence="1">
    <location>
        <begin position="52"/>
        <end position="64"/>
    </location>
</feature>
<dbReference type="Proteomes" id="UP000324222">
    <property type="component" value="Unassembled WGS sequence"/>
</dbReference>
<feature type="compositionally biased region" description="Basic and acidic residues" evidence="1">
    <location>
        <begin position="34"/>
        <end position="43"/>
    </location>
</feature>
<comment type="caution">
    <text evidence="2">The sequence shown here is derived from an EMBL/GenBank/DDBJ whole genome shotgun (WGS) entry which is preliminary data.</text>
</comment>
<reference evidence="2 3" key="1">
    <citation type="submission" date="2019-05" db="EMBL/GenBank/DDBJ databases">
        <title>Another draft genome of Portunus trituberculatus and its Hox gene families provides insights of decapod evolution.</title>
        <authorList>
            <person name="Jeong J.-H."/>
            <person name="Song I."/>
            <person name="Kim S."/>
            <person name="Choi T."/>
            <person name="Kim D."/>
            <person name="Ryu S."/>
            <person name="Kim W."/>
        </authorList>
    </citation>
    <scope>NUCLEOTIDE SEQUENCE [LARGE SCALE GENOMIC DNA]</scope>
    <source>
        <tissue evidence="2">Muscle</tissue>
    </source>
</reference>
<feature type="compositionally biased region" description="Basic and acidic residues" evidence="1">
    <location>
        <begin position="7"/>
        <end position="19"/>
    </location>
</feature>